<dbReference type="EMBL" id="AKWE02000040">
    <property type="protein sequence ID" value="EMO59219.1"/>
    <property type="molecule type" value="Genomic_DNA"/>
</dbReference>
<dbReference type="AlphaFoldDB" id="M6W1T4"/>
<proteinExistence type="predicted"/>
<sequence>MFVFASDVGEQAWNKNIKKRIKNWIIGFLNTQYTFYSSTKKVQRFFQWKFWRE</sequence>
<dbReference type="Proteomes" id="UP000012149">
    <property type="component" value="Unassembled WGS sequence"/>
</dbReference>
<protein>
    <submittedName>
        <fullName evidence="1">Uncharacterized protein</fullName>
    </submittedName>
</protein>
<reference evidence="1 2" key="1">
    <citation type="submission" date="2013-01" db="EMBL/GenBank/DDBJ databases">
        <authorList>
            <person name="Harkins D.M."/>
            <person name="Durkin A.S."/>
            <person name="Brinkac L.M."/>
            <person name="Haft D.H."/>
            <person name="Selengut J.D."/>
            <person name="Sanka R."/>
            <person name="DePew J."/>
            <person name="Purushe J."/>
            <person name="Matthias M.A."/>
            <person name="Vinetz J.M."/>
            <person name="Sutton G.G."/>
            <person name="Nierman W.C."/>
            <person name="Fouts D.E."/>
        </authorList>
    </citation>
    <scope>NUCLEOTIDE SEQUENCE [LARGE SCALE GENOMIC DNA]</scope>
    <source>
        <strain evidence="1 2">CBC1416</strain>
    </source>
</reference>
<accession>M6W1T4</accession>
<evidence type="ECO:0000313" key="1">
    <source>
        <dbReference type="EMBL" id="EMO59219.1"/>
    </source>
</evidence>
<name>M6W1T4_9LEPT</name>
<evidence type="ECO:0000313" key="2">
    <source>
        <dbReference type="Proteomes" id="UP000012149"/>
    </source>
</evidence>
<organism evidence="1 2">
    <name type="scientific">Leptospira santarosai str. CBC1416</name>
    <dbReference type="NCBI Taxonomy" id="1193059"/>
    <lineage>
        <taxon>Bacteria</taxon>
        <taxon>Pseudomonadati</taxon>
        <taxon>Spirochaetota</taxon>
        <taxon>Spirochaetia</taxon>
        <taxon>Leptospirales</taxon>
        <taxon>Leptospiraceae</taxon>
        <taxon>Leptospira</taxon>
    </lineage>
</organism>
<gene>
    <name evidence="1" type="ORF">LEP1GSC161_0883</name>
</gene>
<comment type="caution">
    <text evidence="1">The sequence shown here is derived from an EMBL/GenBank/DDBJ whole genome shotgun (WGS) entry which is preliminary data.</text>
</comment>